<reference evidence="1 2" key="2">
    <citation type="submission" date="2020-02" db="EMBL/GenBank/DDBJ databases">
        <title>Flavobacterium profundi sp. nov., isolated from a deep-sea seamount.</title>
        <authorList>
            <person name="Zhang D.-C."/>
        </authorList>
    </citation>
    <scope>NUCLEOTIDE SEQUENCE [LARGE SCALE GENOMIC DNA]</scope>
    <source>
        <strain evidence="1 2">EC11</strain>
    </source>
</reference>
<dbReference type="RefSeq" id="WP_140961495.1">
    <property type="nucleotide sequence ID" value="NZ_VEVQ02000003.1"/>
</dbReference>
<evidence type="ECO:0000313" key="2">
    <source>
        <dbReference type="Proteomes" id="UP000817854"/>
    </source>
</evidence>
<dbReference type="Proteomes" id="UP000817854">
    <property type="component" value="Unassembled WGS sequence"/>
</dbReference>
<gene>
    <name evidence="1" type="ORF">FIA58_006845</name>
</gene>
<name>A0ABX0INX2_9FLAO</name>
<comment type="caution">
    <text evidence="1">The sequence shown here is derived from an EMBL/GenBank/DDBJ whole genome shotgun (WGS) entry which is preliminary data.</text>
</comment>
<evidence type="ECO:0000313" key="1">
    <source>
        <dbReference type="EMBL" id="NHN25388.1"/>
    </source>
</evidence>
<proteinExistence type="predicted"/>
<reference evidence="2" key="1">
    <citation type="submission" date="2019-05" db="EMBL/GenBank/DDBJ databases">
        <title>Flavobacterium profundi sp. nov., isolated from a deep-sea seamount.</title>
        <authorList>
            <person name="Zhang D.-C."/>
        </authorList>
    </citation>
    <scope>NUCLEOTIDE SEQUENCE [LARGE SCALE GENOMIC DNA]</scope>
    <source>
        <strain evidence="2">EC11</strain>
    </source>
</reference>
<organism evidence="1 2">
    <name type="scientific">Flavobacterium jejuense</name>
    <dbReference type="NCBI Taxonomy" id="1544455"/>
    <lineage>
        <taxon>Bacteria</taxon>
        <taxon>Pseudomonadati</taxon>
        <taxon>Bacteroidota</taxon>
        <taxon>Flavobacteriia</taxon>
        <taxon>Flavobacteriales</taxon>
        <taxon>Flavobacteriaceae</taxon>
        <taxon>Flavobacterium</taxon>
    </lineage>
</organism>
<accession>A0ABX0INX2</accession>
<sequence>MKKNYLTFIATIFFFFIFNFQRIYAQTPSNDDCSSAIALTINSSCTYTGYTNMSATASSSPSTPPLPGCATYVDGDVWFSFVVPANGRVAVDIQEGTMNDSGMAWYTGTCSSLTLLECDDDGSPNGSGYMSYINRSDLTPGNTIFVRVWGYNNSYGTFGICATSASTPTCTLGDGTGTSELGCPSVVSGGLNLNGADPDPINCSATSTCVDLEATYLNLGETTSYLVESIAYNPPYQFGCLTNPVSVNTDDVWSPTINLPFDFCFYGNTYNQCLIGSNGVITFDLTSNSPGGTCGWSFNANLPIVGDSSLIENAIFGVFHDIDPTYGGEVGWELITLNTGCRALVASWNDVPMYEENSILYTGMIVLYENTNVIEVYIQEKNIDNFGAGTWNDGNAVVGIQNADGTIATVAPNRNGLDTNWAVTNEAWRFVPNGTSITTIKWYEGTGTSGPVVGTTDQINVCPTSTTTYTAEVTYTLCGGATLVELDETTVTIDTGRIWTGAVSTNWNNSNNWSPTTIPTASDCVIIPSTANDPIISGTNYNAFGLNLTIENGATLTVNSTNNLTVIDWININPSGNLELQNSSSLIQVNNTSNTGTMNMTRNVDIQLYDYVYWSSPVSDYTLSNINGSNRYKWEPTQTTSYISNFGNWVSTNENMINGKGYIVRAPNSFTNSLQTLSTTFSGTPNNGDIITTIKRSNYDGANYTGPTSTPVTKDDDNWNLIGNPYPSSINAIDFLTQNSNIDGFIKIWTHGNIPNSAEADPFYENYAYNYSLSDYITYNASGSSSGPGVFGNYIAASQGFFVLMNHTSTSTNENVIFNNSMRSNAYDNSQFFRTNPNSQIEKNRIWLDLISENGSTARTLIGYITNATNIIDRLYDAPAPNKNNFDIYSINENKKLNIQGRSLPFNETDLVSLGVYLPQSGNYSIGIGTLDGLFENLNQNIYIEDLQTGIIHDLRITPYSFTSNDSGNIDNRFVLRYTNNTLDNSDFISTENEIIVLTSDNLIIKSTKTEIESIKIYDILGRNLASMKNVNSTELTVQNLQKNNTTLIVQIKLTNGIIINKKVIF</sequence>
<keyword evidence="2" id="KW-1185">Reference proteome</keyword>
<protein>
    <submittedName>
        <fullName evidence="1">T9SS type A sorting domain-containing protein</fullName>
    </submittedName>
</protein>
<dbReference type="EMBL" id="VEVQ02000003">
    <property type="protein sequence ID" value="NHN25388.1"/>
    <property type="molecule type" value="Genomic_DNA"/>
</dbReference>
<dbReference type="NCBIfam" id="NF033708">
    <property type="entry name" value="T9SS_Cterm_ChiA"/>
    <property type="match status" value="1"/>
</dbReference>